<comment type="subcellular location">
    <subcellularLocation>
        <location evidence="1 9">Secreted</location>
    </subcellularLocation>
</comment>
<feature type="chain" id="PRO_5033114131" description="Phytosulfokine" evidence="9">
    <location>
        <begin position="21"/>
        <end position="94"/>
    </location>
</feature>
<evidence type="ECO:0000313" key="10">
    <source>
        <dbReference type="EMBL" id="KAF9684594.1"/>
    </source>
</evidence>
<keyword evidence="7 9" id="KW-0221">Differentiation</keyword>
<evidence type="ECO:0000256" key="5">
    <source>
        <dbReference type="ARBA" id="ARBA00022641"/>
    </source>
</evidence>
<evidence type="ECO:0000313" key="11">
    <source>
        <dbReference type="Proteomes" id="UP000657918"/>
    </source>
</evidence>
<dbReference type="Proteomes" id="UP000657918">
    <property type="component" value="Chromosome 4"/>
</dbReference>
<dbReference type="PANTHER" id="PTHR33285:SF22">
    <property type="entry name" value="PHYTOSULFOKINES 6-RELATED"/>
    <property type="match status" value="1"/>
</dbReference>
<keyword evidence="11" id="KW-1185">Reference proteome</keyword>
<dbReference type="OrthoDB" id="844663at2759"/>
<evidence type="ECO:0000256" key="9">
    <source>
        <dbReference type="RuleBase" id="RU368031"/>
    </source>
</evidence>
<sequence>MKQALHYKALLLFLLVLVHSSKLSARFLLSKQGRDDLNLKEITSEGTPAQTDDSELIMNLMGLELCHSGDDDCFKRRIIAEAHLDYIYTQHRKP</sequence>
<dbReference type="Pfam" id="PF06404">
    <property type="entry name" value="PSK"/>
    <property type="match status" value="1"/>
</dbReference>
<keyword evidence="5 9" id="KW-0765">Sulfation</keyword>
<evidence type="ECO:0000256" key="4">
    <source>
        <dbReference type="ARBA" id="ARBA00022525"/>
    </source>
</evidence>
<dbReference type="GO" id="GO:0008283">
    <property type="term" value="P:cell population proliferation"/>
    <property type="evidence" value="ECO:0007669"/>
    <property type="project" value="UniProtKB-UniRule"/>
</dbReference>
<reference evidence="10 11" key="1">
    <citation type="submission" date="2020-10" db="EMBL/GenBank/DDBJ databases">
        <title>Plant Genome Project.</title>
        <authorList>
            <person name="Zhang R.-G."/>
        </authorList>
    </citation>
    <scope>NUCLEOTIDE SEQUENCE [LARGE SCALE GENOMIC DNA]</scope>
    <source>
        <strain evidence="10">FAFU-HL-1</strain>
        <tissue evidence="10">Leaf</tissue>
    </source>
</reference>
<dbReference type="GO" id="GO:0008083">
    <property type="term" value="F:growth factor activity"/>
    <property type="evidence" value="ECO:0007669"/>
    <property type="project" value="UniProtKB-UniRule"/>
</dbReference>
<dbReference type="GO" id="GO:0005576">
    <property type="term" value="C:extracellular region"/>
    <property type="evidence" value="ECO:0007669"/>
    <property type="project" value="UniProtKB-SubCell"/>
</dbReference>
<protein>
    <recommendedName>
        <fullName evidence="9">Phytosulfokine</fullName>
    </recommendedName>
    <component>
        <recommendedName>
            <fullName evidence="9">Phytosulfokine-alpha</fullName>
            <shortName evidence="9">PSK-alpha</shortName>
            <shortName evidence="9">Phytosulfokine-a</shortName>
        </recommendedName>
    </component>
    <component>
        <recommendedName>
            <fullName evidence="9">Phytosulfokine-beta</fullName>
            <shortName evidence="9">PSK-beta</shortName>
            <shortName evidence="9">Phytosulfokine-b</shortName>
        </recommendedName>
    </component>
</protein>
<evidence type="ECO:0000256" key="1">
    <source>
        <dbReference type="ARBA" id="ARBA00004613"/>
    </source>
</evidence>
<proteinExistence type="inferred from homology"/>
<evidence type="ECO:0000256" key="2">
    <source>
        <dbReference type="ARBA" id="ARBA00010781"/>
    </source>
</evidence>
<accession>A0A835K8D3</accession>
<comment type="function">
    <text evidence="9">Promotes plant cell differentiation, organogenesis and somatic embryogenesis as well as cell proliferation.</text>
</comment>
<comment type="PTM">
    <text evidence="9">Sulfation is important for activity and for the binding to a putative membrane receptor.</text>
</comment>
<keyword evidence="3 9" id="KW-0217">Developmental protein</keyword>
<keyword evidence="6 9" id="KW-0732">Signal</keyword>
<comment type="caution">
    <text evidence="10">The sequence shown here is derived from an EMBL/GenBank/DDBJ whole genome shotgun (WGS) entry which is preliminary data.</text>
</comment>
<evidence type="ECO:0000256" key="7">
    <source>
        <dbReference type="ARBA" id="ARBA00022782"/>
    </source>
</evidence>
<evidence type="ECO:0000256" key="3">
    <source>
        <dbReference type="ARBA" id="ARBA00022473"/>
    </source>
</evidence>
<keyword evidence="4 9" id="KW-0964">Secreted</keyword>
<dbReference type="PANTHER" id="PTHR33285">
    <property type="entry name" value="PHYTOSULFOKINES 3"/>
    <property type="match status" value="1"/>
</dbReference>
<keyword evidence="8 9" id="KW-0339">Growth factor</keyword>
<gene>
    <name evidence="10" type="ORF">SADUNF_Sadunf04G0134500</name>
</gene>
<dbReference type="InterPro" id="IPR009438">
    <property type="entry name" value="Phytosulfokine"/>
</dbReference>
<evidence type="ECO:0000256" key="6">
    <source>
        <dbReference type="ARBA" id="ARBA00022729"/>
    </source>
</evidence>
<organism evidence="10 11">
    <name type="scientific">Salix dunnii</name>
    <dbReference type="NCBI Taxonomy" id="1413687"/>
    <lineage>
        <taxon>Eukaryota</taxon>
        <taxon>Viridiplantae</taxon>
        <taxon>Streptophyta</taxon>
        <taxon>Embryophyta</taxon>
        <taxon>Tracheophyta</taxon>
        <taxon>Spermatophyta</taxon>
        <taxon>Magnoliopsida</taxon>
        <taxon>eudicotyledons</taxon>
        <taxon>Gunneridae</taxon>
        <taxon>Pentapetalae</taxon>
        <taxon>rosids</taxon>
        <taxon>fabids</taxon>
        <taxon>Malpighiales</taxon>
        <taxon>Salicaceae</taxon>
        <taxon>Saliceae</taxon>
        <taxon>Salix</taxon>
    </lineage>
</organism>
<evidence type="ECO:0000256" key="8">
    <source>
        <dbReference type="ARBA" id="ARBA00023030"/>
    </source>
</evidence>
<comment type="similarity">
    <text evidence="2 9">Belongs to the phytosulfokine family.</text>
</comment>
<comment type="PTM">
    <text evidence="9">PSK-alpha is produced by endopeptidase digestion. PSK-beta is produced from PSK-alpha by exopeptidase digestion.</text>
</comment>
<name>A0A835K8D3_9ROSI</name>
<dbReference type="GO" id="GO:0030154">
    <property type="term" value="P:cell differentiation"/>
    <property type="evidence" value="ECO:0007669"/>
    <property type="project" value="UniProtKB-UniRule"/>
</dbReference>
<dbReference type="EMBL" id="JADGMS010000004">
    <property type="protein sequence ID" value="KAF9684594.1"/>
    <property type="molecule type" value="Genomic_DNA"/>
</dbReference>
<dbReference type="AlphaFoldDB" id="A0A835K8D3"/>
<feature type="signal peptide" evidence="9">
    <location>
        <begin position="1"/>
        <end position="20"/>
    </location>
</feature>